<organism evidence="10">
    <name type="scientific">Candidatus Thiocaldithrix dubininis</name>
    <dbReference type="NCBI Taxonomy" id="3080823"/>
    <lineage>
        <taxon>Bacteria</taxon>
        <taxon>Pseudomonadati</taxon>
        <taxon>Pseudomonadota</taxon>
        <taxon>Gammaproteobacteria</taxon>
        <taxon>Thiotrichales</taxon>
        <taxon>Thiotrichaceae</taxon>
        <taxon>Candidatus Thiocaldithrix</taxon>
    </lineage>
</organism>
<comment type="catalytic activity">
    <reaction evidence="7 8">
        <text>D-ribulose 5-phosphate + ATP = D-ribulose 1,5-bisphosphate + ADP + H(+)</text>
        <dbReference type="Rhea" id="RHEA:19365"/>
        <dbReference type="ChEBI" id="CHEBI:15378"/>
        <dbReference type="ChEBI" id="CHEBI:30616"/>
        <dbReference type="ChEBI" id="CHEBI:57870"/>
        <dbReference type="ChEBI" id="CHEBI:58121"/>
        <dbReference type="ChEBI" id="CHEBI:456216"/>
        <dbReference type="EC" id="2.7.1.19"/>
    </reaction>
</comment>
<dbReference type="InterPro" id="IPR027417">
    <property type="entry name" value="P-loop_NTPase"/>
</dbReference>
<evidence type="ECO:0000256" key="1">
    <source>
        <dbReference type="ARBA" id="ARBA00009719"/>
    </source>
</evidence>
<dbReference type="EMBL" id="CP124755">
    <property type="protein sequence ID" value="WGZ91014.1"/>
    <property type="molecule type" value="Genomic_DNA"/>
</dbReference>
<dbReference type="InterPro" id="IPR006082">
    <property type="entry name" value="PRK"/>
</dbReference>
<evidence type="ECO:0000256" key="3">
    <source>
        <dbReference type="ARBA" id="ARBA00022679"/>
    </source>
</evidence>
<proteinExistence type="inferred from homology"/>
<name>A0AA95H8V3_9GAMM</name>
<dbReference type="Proteomes" id="UP001300672">
    <property type="component" value="Chromosome"/>
</dbReference>
<dbReference type="Pfam" id="PF00485">
    <property type="entry name" value="PRK"/>
    <property type="match status" value="1"/>
</dbReference>
<gene>
    <name evidence="10" type="ORF">QJT80_00755</name>
</gene>
<reference evidence="10" key="1">
    <citation type="journal article" date="2023" name="Int. J. Mol. Sci.">
        <title>Metagenomics Revealed a New Genus 'Candidatus Thiocaldithrix dubininis' gen. nov., sp. nov. and a New Species 'Candidatus Thiothrix putei' sp. nov. in the Family Thiotrichaceae, Some Members of Which Have Traits of Both Na+- and H+-Motive Energetics.</title>
        <authorList>
            <person name="Ravin N.V."/>
            <person name="Muntyan M.S."/>
            <person name="Smolyakov D.D."/>
            <person name="Rudenko T.S."/>
            <person name="Beletsky A.V."/>
            <person name="Mardanov A.V."/>
            <person name="Grabovich M.Y."/>
        </authorList>
    </citation>
    <scope>NUCLEOTIDE SEQUENCE</scope>
    <source>
        <strain evidence="10">GKL-01</strain>
    </source>
</reference>
<dbReference type="AlphaFoldDB" id="A0AA95H8V3"/>
<sequence>MSKRHPVIAVTGSSGAGTSFVKRAFEHIFYREHITAAIVEGDSFHSVTRNEFKQRSAVEPNFSHFGPEANDFHSLEALFKSYGECGKGKKRYYLHNDEEARFHQERLAKMGVECTAGNGEFTPWEDTESNTDILFYEGLHGLVHDTTADKKYGGYNAAQYVDLGIGVVPSVNLEWIQKIHRDNKERGYSAEATVDTILRRMPDYINHIAPQFSLTDVNFQRVPTVDTSNPFIARDIPTPDESFVVIRFRDPKKFNIDFPYLLAMIGGSFMSRRNTIVVPGGKMVMAMELILNPIIHEMLMRRHG</sequence>
<comment type="similarity">
    <text evidence="1 8">Belongs to the phosphoribulokinase family.</text>
</comment>
<dbReference type="NCBIfam" id="NF011997">
    <property type="entry name" value="PRK15453.1"/>
    <property type="match status" value="1"/>
</dbReference>
<keyword evidence="3 10" id="KW-0808">Transferase</keyword>
<protein>
    <recommendedName>
        <fullName evidence="2 8">Phosphoribulokinase</fullName>
        <ecNumber evidence="2 8">2.7.1.19</ecNumber>
    </recommendedName>
</protein>
<dbReference type="PROSITE" id="PS00567">
    <property type="entry name" value="PHOSPHORIBULOKINASE"/>
    <property type="match status" value="1"/>
</dbReference>
<dbReference type="EC" id="2.7.1.19" evidence="2 8"/>
<dbReference type="KEGG" id="tdu:QJT80_00755"/>
<feature type="domain" description="Phosphoribulokinase/uridine kinase" evidence="9">
    <location>
        <begin position="7"/>
        <end position="228"/>
    </location>
</feature>
<dbReference type="GO" id="GO:0008974">
    <property type="term" value="F:phosphoribulokinase activity"/>
    <property type="evidence" value="ECO:0007669"/>
    <property type="project" value="UniProtKB-EC"/>
</dbReference>
<dbReference type="GO" id="GO:0005975">
    <property type="term" value="P:carbohydrate metabolic process"/>
    <property type="evidence" value="ECO:0007669"/>
    <property type="project" value="InterPro"/>
</dbReference>
<evidence type="ECO:0000256" key="5">
    <source>
        <dbReference type="ARBA" id="ARBA00022777"/>
    </source>
</evidence>
<evidence type="ECO:0000313" key="10">
    <source>
        <dbReference type="EMBL" id="WGZ91014.1"/>
    </source>
</evidence>
<dbReference type="InterPro" id="IPR006083">
    <property type="entry name" value="PRK/URK"/>
</dbReference>
<evidence type="ECO:0000256" key="4">
    <source>
        <dbReference type="ARBA" id="ARBA00022741"/>
    </source>
</evidence>
<dbReference type="SUPFAM" id="SSF52540">
    <property type="entry name" value="P-loop containing nucleoside triphosphate hydrolases"/>
    <property type="match status" value="1"/>
</dbReference>
<evidence type="ECO:0000259" key="9">
    <source>
        <dbReference type="Pfam" id="PF00485"/>
    </source>
</evidence>
<dbReference type="Gene3D" id="3.40.50.300">
    <property type="entry name" value="P-loop containing nucleotide triphosphate hydrolases"/>
    <property type="match status" value="1"/>
</dbReference>
<dbReference type="PRINTS" id="PR00478">
    <property type="entry name" value="PHRIBLKINASE"/>
</dbReference>
<keyword evidence="6" id="KW-0067">ATP-binding</keyword>
<evidence type="ECO:0000256" key="8">
    <source>
        <dbReference type="RuleBase" id="RU004082"/>
    </source>
</evidence>
<keyword evidence="4" id="KW-0547">Nucleotide-binding</keyword>
<evidence type="ECO:0000256" key="2">
    <source>
        <dbReference type="ARBA" id="ARBA00012042"/>
    </source>
</evidence>
<accession>A0AA95H8V3</accession>
<reference evidence="10" key="2">
    <citation type="submission" date="2023-04" db="EMBL/GenBank/DDBJ databases">
        <authorList>
            <person name="Beletskiy A.V."/>
            <person name="Mardanov A.V."/>
            <person name="Ravin N.V."/>
        </authorList>
    </citation>
    <scope>NUCLEOTIDE SEQUENCE</scope>
    <source>
        <strain evidence="10">GKL-01</strain>
    </source>
</reference>
<keyword evidence="5" id="KW-0418">Kinase</keyword>
<evidence type="ECO:0000256" key="7">
    <source>
        <dbReference type="ARBA" id="ARBA00047663"/>
    </source>
</evidence>
<evidence type="ECO:0000256" key="6">
    <source>
        <dbReference type="ARBA" id="ARBA00022840"/>
    </source>
</evidence>
<dbReference type="GO" id="GO:0005524">
    <property type="term" value="F:ATP binding"/>
    <property type="evidence" value="ECO:0007669"/>
    <property type="project" value="UniProtKB-KW"/>
</dbReference>